<organism evidence="7 8">
    <name type="scientific">Rugamonas rubra</name>
    <dbReference type="NCBI Taxonomy" id="758825"/>
    <lineage>
        <taxon>Bacteria</taxon>
        <taxon>Pseudomonadati</taxon>
        <taxon>Pseudomonadota</taxon>
        <taxon>Betaproteobacteria</taxon>
        <taxon>Burkholderiales</taxon>
        <taxon>Oxalobacteraceae</taxon>
        <taxon>Telluria group</taxon>
        <taxon>Rugamonas</taxon>
    </lineage>
</organism>
<evidence type="ECO:0000313" key="7">
    <source>
        <dbReference type="EMBL" id="SFM76277.1"/>
    </source>
</evidence>
<protein>
    <submittedName>
        <fullName evidence="7">Alpha-tubulin suppressor</fullName>
    </submittedName>
</protein>
<dbReference type="AlphaFoldDB" id="A0A1I4TI79"/>
<evidence type="ECO:0000259" key="6">
    <source>
        <dbReference type="Pfam" id="PF25390"/>
    </source>
</evidence>
<keyword evidence="1" id="KW-0344">Guanine-nucleotide releasing factor</keyword>
<dbReference type="SUPFAM" id="SSF50985">
    <property type="entry name" value="RCC1/BLIP-II"/>
    <property type="match status" value="2"/>
</dbReference>
<dbReference type="Proteomes" id="UP000199470">
    <property type="component" value="Unassembled WGS sequence"/>
</dbReference>
<reference evidence="7 8" key="1">
    <citation type="submission" date="2016-10" db="EMBL/GenBank/DDBJ databases">
        <authorList>
            <person name="de Groot N.N."/>
        </authorList>
    </citation>
    <scope>NUCLEOTIDE SEQUENCE [LARGE SCALE GENOMIC DNA]</scope>
    <source>
        <strain evidence="7 8">ATCC 43154</strain>
    </source>
</reference>
<evidence type="ECO:0000259" key="5">
    <source>
        <dbReference type="Pfam" id="PF02368"/>
    </source>
</evidence>
<keyword evidence="2" id="KW-0677">Repeat</keyword>
<dbReference type="PANTHER" id="PTHR45982:SF1">
    <property type="entry name" value="REGULATOR OF CHROMOSOME CONDENSATION"/>
    <property type="match status" value="1"/>
</dbReference>
<dbReference type="InterPro" id="IPR003343">
    <property type="entry name" value="Big_2"/>
</dbReference>
<name>A0A1I4TI79_9BURK</name>
<dbReference type="STRING" id="758825.SAMN02982985_05220"/>
<proteinExistence type="predicted"/>
<dbReference type="GO" id="GO:0005085">
    <property type="term" value="F:guanyl-nucleotide exchange factor activity"/>
    <property type="evidence" value="ECO:0007669"/>
    <property type="project" value="TreeGrafter"/>
</dbReference>
<dbReference type="EMBL" id="FOTW01000031">
    <property type="protein sequence ID" value="SFM76277.1"/>
    <property type="molecule type" value="Genomic_DNA"/>
</dbReference>
<feature type="signal peptide" evidence="4">
    <location>
        <begin position="1"/>
        <end position="20"/>
    </location>
</feature>
<dbReference type="PANTHER" id="PTHR45982">
    <property type="entry name" value="REGULATOR OF CHROMOSOME CONDENSATION"/>
    <property type="match status" value="1"/>
</dbReference>
<dbReference type="PRINTS" id="PR00633">
    <property type="entry name" value="RCCNDNSATION"/>
</dbReference>
<feature type="domain" description="BIG2" evidence="5">
    <location>
        <begin position="45"/>
        <end position="127"/>
    </location>
</feature>
<keyword evidence="8" id="KW-1185">Reference proteome</keyword>
<dbReference type="RefSeq" id="WP_093390621.1">
    <property type="nucleotide sequence ID" value="NZ_FOTW01000031.1"/>
</dbReference>
<dbReference type="Pfam" id="PF25390">
    <property type="entry name" value="WD40_RLD"/>
    <property type="match status" value="1"/>
</dbReference>
<dbReference type="InterPro" id="IPR009091">
    <property type="entry name" value="RCC1/BLIP-II"/>
</dbReference>
<evidence type="ECO:0000256" key="4">
    <source>
        <dbReference type="SAM" id="SignalP"/>
    </source>
</evidence>
<dbReference type="PROSITE" id="PS00626">
    <property type="entry name" value="RCC1_2"/>
    <property type="match status" value="1"/>
</dbReference>
<evidence type="ECO:0000256" key="2">
    <source>
        <dbReference type="ARBA" id="ARBA00022737"/>
    </source>
</evidence>
<dbReference type="OrthoDB" id="8577868at2"/>
<dbReference type="Gene3D" id="2.130.10.30">
    <property type="entry name" value="Regulator of chromosome condensation 1/beta-lactamase-inhibitor protein II"/>
    <property type="match status" value="2"/>
</dbReference>
<dbReference type="InterPro" id="IPR058923">
    <property type="entry name" value="RCC1-like_dom"/>
</dbReference>
<evidence type="ECO:0000313" key="8">
    <source>
        <dbReference type="Proteomes" id="UP000199470"/>
    </source>
</evidence>
<gene>
    <name evidence="7" type="ORF">SAMN02982985_05220</name>
</gene>
<dbReference type="GO" id="GO:0005737">
    <property type="term" value="C:cytoplasm"/>
    <property type="evidence" value="ECO:0007669"/>
    <property type="project" value="TreeGrafter"/>
</dbReference>
<dbReference type="PROSITE" id="PS51257">
    <property type="entry name" value="PROKAR_LIPOPROTEIN"/>
    <property type="match status" value="1"/>
</dbReference>
<accession>A0A1I4TI79</accession>
<evidence type="ECO:0000256" key="1">
    <source>
        <dbReference type="ARBA" id="ARBA00022658"/>
    </source>
</evidence>
<evidence type="ECO:0000256" key="3">
    <source>
        <dbReference type="SAM" id="MobiDB-lite"/>
    </source>
</evidence>
<dbReference type="PROSITE" id="PS50012">
    <property type="entry name" value="RCC1_3"/>
    <property type="match status" value="6"/>
</dbReference>
<feature type="chain" id="PRO_5011612953" evidence="4">
    <location>
        <begin position="21"/>
        <end position="487"/>
    </location>
</feature>
<sequence>MKKTFSLSSLVLVPILAVLAACGGGGSKDSSTTPITPTPPTVTLTEIIVTPANPSITVGGSQQMIATGKYSDSKVAVLSTGVTWTAAKGNNALLKVFTNGLVTGAAVGSDTITATASGVSGSTTVTVRLPWVDVAAGGNQSFGRKADGTLFGWGSNLLGQLGDTTASDRLAPTPVAGGVTTWRQIAVGVQHTVALRADGSLWAWGRNSNGQLGDGTKINRATPVRIGTATDWTYVAAGEAHTLAIGGKTGLLWAWGRNSSGQLGDGTTVDRLVPTKIILPAPAAGGTAISAGWTTVAAGANHSLGLLSGSLYTWGNNLRGQLGNASTVDSPTPIPIGTANWVAVTGGALHSAGIRSDGALFTWGDNSNGQIGNNGAQPVLAPFQQASTTLNWLGVAAGANHMLALRADGTLWAWGANGDGQLGDGLGQDLGAPTQIGLSTNWVGIAAGLNHSFGRQTDNSLWGWGRNAEGQQGNGNTTYVAQPTQMP</sequence>
<feature type="compositionally biased region" description="Polar residues" evidence="3">
    <location>
        <begin position="469"/>
        <end position="487"/>
    </location>
</feature>
<dbReference type="Pfam" id="PF02368">
    <property type="entry name" value="Big_2"/>
    <property type="match status" value="1"/>
</dbReference>
<dbReference type="InterPro" id="IPR051553">
    <property type="entry name" value="Ran_GTPase-activating"/>
</dbReference>
<keyword evidence="4" id="KW-0732">Signal</keyword>
<dbReference type="Pfam" id="PF13540">
    <property type="entry name" value="RCC1_2"/>
    <property type="match status" value="2"/>
</dbReference>
<feature type="region of interest" description="Disordered" evidence="3">
    <location>
        <begin position="468"/>
        <end position="487"/>
    </location>
</feature>
<feature type="domain" description="RCC1-like" evidence="6">
    <location>
        <begin position="235"/>
        <end position="486"/>
    </location>
</feature>
<dbReference type="InterPro" id="IPR000408">
    <property type="entry name" value="Reg_chr_condens"/>
</dbReference>